<evidence type="ECO:0000313" key="5">
    <source>
        <dbReference type="Proteomes" id="UP001155145"/>
    </source>
</evidence>
<feature type="transmembrane region" description="Helical" evidence="1">
    <location>
        <begin position="210"/>
        <end position="234"/>
    </location>
</feature>
<evidence type="ECO:0000256" key="1">
    <source>
        <dbReference type="SAM" id="Phobius"/>
    </source>
</evidence>
<keyword evidence="1" id="KW-1133">Transmembrane helix</keyword>
<dbReference type="AlphaFoldDB" id="A0A9X1M9H8"/>
<evidence type="ECO:0000313" key="4">
    <source>
        <dbReference type="Proteomes" id="UP000829758"/>
    </source>
</evidence>
<feature type="transmembrane region" description="Helical" evidence="1">
    <location>
        <begin position="30"/>
        <end position="53"/>
    </location>
</feature>
<keyword evidence="1" id="KW-0472">Membrane</keyword>
<reference evidence="2" key="1">
    <citation type="submission" date="2021-10" db="EMBL/GenBank/DDBJ databases">
        <title>Novel species in genus Arthrobacter.</title>
        <authorList>
            <person name="Liu Y."/>
        </authorList>
    </citation>
    <scope>NUCLEOTIDE SEQUENCE</scope>
    <source>
        <strain evidence="4">zg-Y462</strain>
        <strain evidence="2">Zg-Y462</strain>
    </source>
</reference>
<keyword evidence="1" id="KW-0812">Transmembrane</keyword>
<feature type="transmembrane region" description="Helical" evidence="1">
    <location>
        <begin position="6"/>
        <end position="23"/>
    </location>
</feature>
<feature type="transmembrane region" description="Helical" evidence="1">
    <location>
        <begin position="65"/>
        <end position="83"/>
    </location>
</feature>
<protein>
    <submittedName>
        <fullName evidence="2">Uncharacterized protein</fullName>
    </submittedName>
</protein>
<dbReference type="EMBL" id="JAJFZT010000007">
    <property type="protein sequence ID" value="MCC3273255.1"/>
    <property type="molecule type" value="Genomic_DNA"/>
</dbReference>
<feature type="transmembrane region" description="Helical" evidence="1">
    <location>
        <begin position="177"/>
        <end position="198"/>
    </location>
</feature>
<dbReference type="Proteomes" id="UP001155145">
    <property type="component" value="Unassembled WGS sequence"/>
</dbReference>
<dbReference type="EMBL" id="CP094984">
    <property type="protein sequence ID" value="UON92761.1"/>
    <property type="molecule type" value="Genomic_DNA"/>
</dbReference>
<sequence length="334" mass="35958">MITLQMLPAAALWTLVVIRLIGLRFGWKPGILPGIAAVATGATLNIDQVYLFVDSLLGERNLLNLIVHLIMGAGMTELCRLLLKATGRTDDDGGRHVRVLVGLGVVLAVIQTTLLLVSDTPGSATNFTDAFASIPTIAPYQASFFAWIGVVLGYTGIECLRRDKAGESREFGIGVRILSAGCLAGVGAVAVKMLLIGMEFFGVQAPFGLYIGYRILMALTMLGFAVGFAVPSYARMKTAAAARRRRAEDLDALRPIVRRLMRTCEGTRALEAANVSLAARTSKTQLYRWFILIGDIRVLEPGLLSPEETRIVDQIGRRIEDTGTPARRAALSGG</sequence>
<feature type="transmembrane region" description="Helical" evidence="1">
    <location>
        <begin position="95"/>
        <end position="117"/>
    </location>
</feature>
<feature type="transmembrane region" description="Helical" evidence="1">
    <location>
        <begin position="137"/>
        <end position="157"/>
    </location>
</feature>
<proteinExistence type="predicted"/>
<name>A0A9X1M9H8_9MICC</name>
<dbReference type="RefSeq" id="WP_227929096.1">
    <property type="nucleotide sequence ID" value="NZ_CP094984.1"/>
</dbReference>
<gene>
    <name evidence="2" type="ORF">LJ755_11005</name>
    <name evidence="3" type="ORF">MUK71_03700</name>
</gene>
<evidence type="ECO:0000313" key="2">
    <source>
        <dbReference type="EMBL" id="MCC3273255.1"/>
    </source>
</evidence>
<organism evidence="2 5">
    <name type="scientific">Arthrobacter zhangbolii</name>
    <dbReference type="NCBI Taxonomy" id="2886936"/>
    <lineage>
        <taxon>Bacteria</taxon>
        <taxon>Bacillati</taxon>
        <taxon>Actinomycetota</taxon>
        <taxon>Actinomycetes</taxon>
        <taxon>Micrococcales</taxon>
        <taxon>Micrococcaceae</taxon>
        <taxon>Arthrobacter</taxon>
    </lineage>
</organism>
<keyword evidence="4" id="KW-1185">Reference proteome</keyword>
<dbReference type="Proteomes" id="UP000829758">
    <property type="component" value="Chromosome"/>
</dbReference>
<evidence type="ECO:0000313" key="3">
    <source>
        <dbReference type="EMBL" id="UON92761.1"/>
    </source>
</evidence>
<accession>A0A9X1M9H8</accession>